<keyword evidence="4 8" id="KW-0547">Nucleotide-binding</keyword>
<organism evidence="10 11">
    <name type="scientific">Mariniblastus fucicola</name>
    <dbReference type="NCBI Taxonomy" id="980251"/>
    <lineage>
        <taxon>Bacteria</taxon>
        <taxon>Pseudomonadati</taxon>
        <taxon>Planctomycetota</taxon>
        <taxon>Planctomycetia</taxon>
        <taxon>Pirellulales</taxon>
        <taxon>Pirellulaceae</taxon>
        <taxon>Mariniblastus</taxon>
    </lineage>
</organism>
<evidence type="ECO:0000256" key="1">
    <source>
        <dbReference type="ARBA" id="ARBA00007352"/>
    </source>
</evidence>
<dbReference type="GO" id="GO:0046872">
    <property type="term" value="F:metal ion binding"/>
    <property type="evidence" value="ECO:0007669"/>
    <property type="project" value="UniProtKB-KW"/>
</dbReference>
<dbReference type="PANTHER" id="PTHR42961:SF2">
    <property type="entry name" value="IRON-SULFUR PROTEIN NUBPL"/>
    <property type="match status" value="1"/>
</dbReference>
<dbReference type="PROSITE" id="PS01215">
    <property type="entry name" value="MRP"/>
    <property type="match status" value="1"/>
</dbReference>
<dbReference type="InterPro" id="IPR019591">
    <property type="entry name" value="Mrp/NBP35_ATP-bd"/>
</dbReference>
<dbReference type="RefSeq" id="WP_075083730.1">
    <property type="nucleotide sequence ID" value="NZ_CP042912.1"/>
</dbReference>
<dbReference type="FunFam" id="3.40.50.300:FF:001119">
    <property type="entry name" value="Iron-sulfur cluster carrier protein"/>
    <property type="match status" value="1"/>
</dbReference>
<dbReference type="InterPro" id="IPR033756">
    <property type="entry name" value="YlxH/NBP35"/>
</dbReference>
<keyword evidence="5 8" id="KW-0067">ATP-binding</keyword>
<comment type="similarity">
    <text evidence="1">In the N-terminal section; belongs to the MIP18 family.</text>
</comment>
<dbReference type="InterPro" id="IPR044304">
    <property type="entry name" value="NUBPL-like"/>
</dbReference>
<comment type="function">
    <text evidence="8">Binds and transfers iron-sulfur (Fe-S) clusters to target apoproteins. Can hydrolyze ATP.</text>
</comment>
<proteinExistence type="inferred from homology"/>
<comment type="similarity">
    <text evidence="8">Belongs to the Mrp/NBP35 ATP-binding proteins family.</text>
</comment>
<evidence type="ECO:0000256" key="2">
    <source>
        <dbReference type="ARBA" id="ARBA00008205"/>
    </source>
</evidence>
<dbReference type="GO" id="GO:0140663">
    <property type="term" value="F:ATP-dependent FeS chaperone activity"/>
    <property type="evidence" value="ECO:0007669"/>
    <property type="project" value="InterPro"/>
</dbReference>
<evidence type="ECO:0000259" key="9">
    <source>
        <dbReference type="Pfam" id="PF01883"/>
    </source>
</evidence>
<dbReference type="Pfam" id="PF10609">
    <property type="entry name" value="ParA"/>
    <property type="match status" value="1"/>
</dbReference>
<dbReference type="InterPro" id="IPR002744">
    <property type="entry name" value="MIP18-like"/>
</dbReference>
<keyword evidence="3 8" id="KW-0479">Metal-binding</keyword>
<dbReference type="InterPro" id="IPR000808">
    <property type="entry name" value="Mrp-like_CS"/>
</dbReference>
<dbReference type="KEGG" id="mff:MFFC18_46310"/>
<dbReference type="AlphaFoldDB" id="A0A5B9PGH2"/>
<dbReference type="STRING" id="980251.GCA_001642875_00938"/>
<evidence type="ECO:0000256" key="5">
    <source>
        <dbReference type="ARBA" id="ARBA00022840"/>
    </source>
</evidence>
<sequence length="358" mass="37962">MTENKELLEQVRTALGKIPDPETGRGLSKQILSVVESGDTIEIKIGLTSFAAAIRDEFKAKVESELANQFSDSTFNVQIDDFVRPPQPLGTVGLKCKAVIAIAAGKGGVGKSTAATSLTIALKRAGSSVGLLDADVYGPSIPQLTGIRGRCAAGQGEKIEPMDFNGIPLMSIGYMIPPGEAVIWRGPMLHSAVTTFVRNTDWGELDYLIIDMPPGTGDIALSLSQLLPLTGSVIVCTPQEVALIDAVKAVGMFRKVKIPVIGLIENMSSFICPDCSKSYDIFGKGGAKEYAQQDGIPFLGEIPLNISLRQRGDAGKMVDNFDDETVGPYLERIAKSLVTTLAENAAANPTTPQLPVIG</sequence>
<dbReference type="GO" id="GO:0016226">
    <property type="term" value="P:iron-sulfur cluster assembly"/>
    <property type="evidence" value="ECO:0007669"/>
    <property type="project" value="InterPro"/>
</dbReference>
<evidence type="ECO:0000256" key="3">
    <source>
        <dbReference type="ARBA" id="ARBA00022723"/>
    </source>
</evidence>
<accession>A0A5B9PGH2</accession>
<keyword evidence="6 8" id="KW-0408">Iron</keyword>
<dbReference type="GO" id="GO:0051539">
    <property type="term" value="F:4 iron, 4 sulfur cluster binding"/>
    <property type="evidence" value="ECO:0007669"/>
    <property type="project" value="TreeGrafter"/>
</dbReference>
<dbReference type="GO" id="GO:0016887">
    <property type="term" value="F:ATP hydrolysis activity"/>
    <property type="evidence" value="ECO:0007669"/>
    <property type="project" value="UniProtKB-UniRule"/>
</dbReference>
<evidence type="ECO:0000256" key="4">
    <source>
        <dbReference type="ARBA" id="ARBA00022741"/>
    </source>
</evidence>
<dbReference type="Gene3D" id="3.40.50.300">
    <property type="entry name" value="P-loop containing nucleotide triphosphate hydrolases"/>
    <property type="match status" value="1"/>
</dbReference>
<evidence type="ECO:0000256" key="7">
    <source>
        <dbReference type="ARBA" id="ARBA00023014"/>
    </source>
</evidence>
<dbReference type="Proteomes" id="UP000322214">
    <property type="component" value="Chromosome"/>
</dbReference>
<dbReference type="SUPFAM" id="SSF52540">
    <property type="entry name" value="P-loop containing nucleoside triphosphate hydrolases"/>
    <property type="match status" value="1"/>
</dbReference>
<dbReference type="PANTHER" id="PTHR42961">
    <property type="entry name" value="IRON-SULFUR PROTEIN NUBPL"/>
    <property type="match status" value="1"/>
</dbReference>
<evidence type="ECO:0000256" key="8">
    <source>
        <dbReference type="HAMAP-Rule" id="MF_02040"/>
    </source>
</evidence>
<dbReference type="Pfam" id="PF01883">
    <property type="entry name" value="FeS_assembly_P"/>
    <property type="match status" value="1"/>
</dbReference>
<feature type="binding site" evidence="8">
    <location>
        <begin position="105"/>
        <end position="112"/>
    </location>
    <ligand>
        <name>ATP</name>
        <dbReference type="ChEBI" id="CHEBI:30616"/>
    </ligand>
</feature>
<dbReference type="InterPro" id="IPR027417">
    <property type="entry name" value="P-loop_NTPase"/>
</dbReference>
<evidence type="ECO:0000313" key="11">
    <source>
        <dbReference type="Proteomes" id="UP000322214"/>
    </source>
</evidence>
<keyword evidence="7 8" id="KW-0411">Iron-sulfur</keyword>
<evidence type="ECO:0000256" key="6">
    <source>
        <dbReference type="ARBA" id="ARBA00023004"/>
    </source>
</evidence>
<evidence type="ECO:0000313" key="10">
    <source>
        <dbReference type="EMBL" id="QEG24709.1"/>
    </source>
</evidence>
<keyword evidence="11" id="KW-1185">Reference proteome</keyword>
<name>A0A5B9PGH2_9BACT</name>
<feature type="domain" description="MIP18 family-like" evidence="9">
    <location>
        <begin position="9"/>
        <end position="65"/>
    </location>
</feature>
<keyword evidence="8" id="KW-0378">Hydrolase</keyword>
<comment type="subunit">
    <text evidence="8">Homodimer.</text>
</comment>
<dbReference type="OrthoDB" id="9809679at2"/>
<protein>
    <recommendedName>
        <fullName evidence="8">Iron-sulfur cluster carrier protein</fullName>
    </recommendedName>
</protein>
<gene>
    <name evidence="10" type="ORF">MFFC18_46310</name>
</gene>
<dbReference type="CDD" id="cd02037">
    <property type="entry name" value="Mrp_NBP35"/>
    <property type="match status" value="1"/>
</dbReference>
<dbReference type="HAMAP" id="MF_02040">
    <property type="entry name" value="Mrp_NBP35"/>
    <property type="match status" value="1"/>
</dbReference>
<dbReference type="EMBL" id="CP042912">
    <property type="protein sequence ID" value="QEG24709.1"/>
    <property type="molecule type" value="Genomic_DNA"/>
</dbReference>
<comment type="similarity">
    <text evidence="2">In the C-terminal section; belongs to the Mrp/NBP35 ATP-binding proteins family.</text>
</comment>
<reference evidence="10 11" key="1">
    <citation type="submission" date="2019-08" db="EMBL/GenBank/DDBJ databases">
        <title>Deep-cultivation of Planctomycetes and their phenomic and genomic characterization uncovers novel biology.</title>
        <authorList>
            <person name="Wiegand S."/>
            <person name="Jogler M."/>
            <person name="Boedeker C."/>
            <person name="Pinto D."/>
            <person name="Vollmers J."/>
            <person name="Rivas-Marin E."/>
            <person name="Kohn T."/>
            <person name="Peeters S.H."/>
            <person name="Heuer A."/>
            <person name="Rast P."/>
            <person name="Oberbeckmann S."/>
            <person name="Bunk B."/>
            <person name="Jeske O."/>
            <person name="Meyerdierks A."/>
            <person name="Storesund J.E."/>
            <person name="Kallscheuer N."/>
            <person name="Luecker S."/>
            <person name="Lage O.M."/>
            <person name="Pohl T."/>
            <person name="Merkel B.J."/>
            <person name="Hornburger P."/>
            <person name="Mueller R.-W."/>
            <person name="Bruemmer F."/>
            <person name="Labrenz M."/>
            <person name="Spormann A.M."/>
            <person name="Op den Camp H."/>
            <person name="Overmann J."/>
            <person name="Amann R."/>
            <person name="Jetten M.S.M."/>
            <person name="Mascher T."/>
            <person name="Medema M.H."/>
            <person name="Devos D.P."/>
            <person name="Kaster A.-K."/>
            <person name="Ovreas L."/>
            <person name="Rohde M."/>
            <person name="Galperin M.Y."/>
            <person name="Jogler C."/>
        </authorList>
    </citation>
    <scope>NUCLEOTIDE SEQUENCE [LARGE SCALE GENOMIC DNA]</scope>
    <source>
        <strain evidence="10 11">FC18</strain>
    </source>
</reference>
<dbReference type="GO" id="GO:0005524">
    <property type="term" value="F:ATP binding"/>
    <property type="evidence" value="ECO:0007669"/>
    <property type="project" value="UniProtKB-UniRule"/>
</dbReference>